<dbReference type="Proteomes" id="UP000663829">
    <property type="component" value="Unassembled WGS sequence"/>
</dbReference>
<protein>
    <submittedName>
        <fullName evidence="1">Uncharacterized protein</fullName>
    </submittedName>
</protein>
<organism evidence="1 3">
    <name type="scientific">Didymodactylos carnosus</name>
    <dbReference type="NCBI Taxonomy" id="1234261"/>
    <lineage>
        <taxon>Eukaryota</taxon>
        <taxon>Metazoa</taxon>
        <taxon>Spiralia</taxon>
        <taxon>Gnathifera</taxon>
        <taxon>Rotifera</taxon>
        <taxon>Eurotatoria</taxon>
        <taxon>Bdelloidea</taxon>
        <taxon>Philodinida</taxon>
        <taxon>Philodinidae</taxon>
        <taxon>Didymodactylos</taxon>
    </lineage>
</organism>
<accession>A0A815DKH9</accession>
<reference evidence="1" key="1">
    <citation type="submission" date="2021-02" db="EMBL/GenBank/DDBJ databases">
        <authorList>
            <person name="Nowell W R."/>
        </authorList>
    </citation>
    <scope>NUCLEOTIDE SEQUENCE</scope>
</reference>
<name>A0A815DKH9_9BILA</name>
<evidence type="ECO:0000313" key="3">
    <source>
        <dbReference type="Proteomes" id="UP000663829"/>
    </source>
</evidence>
<gene>
    <name evidence="1" type="ORF">GPM918_LOCUS28433</name>
    <name evidence="2" type="ORF">SRO942_LOCUS28933</name>
</gene>
<comment type="caution">
    <text evidence="1">The sequence shown here is derived from an EMBL/GenBank/DDBJ whole genome shotgun (WGS) entry which is preliminary data.</text>
</comment>
<dbReference type="OrthoDB" id="10032049at2759"/>
<dbReference type="AlphaFoldDB" id="A0A815DKH9"/>
<evidence type="ECO:0000313" key="1">
    <source>
        <dbReference type="EMBL" id="CAF1299206.1"/>
    </source>
</evidence>
<dbReference type="EMBL" id="CAJOBC010036554">
    <property type="protein sequence ID" value="CAF4119872.1"/>
    <property type="molecule type" value="Genomic_DNA"/>
</dbReference>
<sequence length="163" mass="18814">MPSKCYLDETMCNVSCIDYSEVRYILNLTSIKQKRLSCQRLFKDNIRVCLLLKRTYNCVCEILDSDCKSQVTSSSSISNDNHSQTIIEDILPSSNSSCKRKFDGTDDSASKQLKLSLSNVEHKTRISVIMDKHYDIRNENDFLQFLAEFNNVKAIPRRYLCAF</sequence>
<evidence type="ECO:0000313" key="2">
    <source>
        <dbReference type="EMBL" id="CAF4119872.1"/>
    </source>
</evidence>
<dbReference type="EMBL" id="CAJNOQ010012402">
    <property type="protein sequence ID" value="CAF1299206.1"/>
    <property type="molecule type" value="Genomic_DNA"/>
</dbReference>
<keyword evidence="3" id="KW-1185">Reference proteome</keyword>
<proteinExistence type="predicted"/>
<dbReference type="Proteomes" id="UP000681722">
    <property type="component" value="Unassembled WGS sequence"/>
</dbReference>